<organism evidence="3 4">
    <name type="scientific">Mycena indigotica</name>
    <dbReference type="NCBI Taxonomy" id="2126181"/>
    <lineage>
        <taxon>Eukaryota</taxon>
        <taxon>Fungi</taxon>
        <taxon>Dikarya</taxon>
        <taxon>Basidiomycota</taxon>
        <taxon>Agaricomycotina</taxon>
        <taxon>Agaricomycetes</taxon>
        <taxon>Agaricomycetidae</taxon>
        <taxon>Agaricales</taxon>
        <taxon>Marasmiineae</taxon>
        <taxon>Mycenaceae</taxon>
        <taxon>Mycena</taxon>
    </lineage>
</organism>
<reference evidence="3" key="1">
    <citation type="submission" date="2020-05" db="EMBL/GenBank/DDBJ databases">
        <title>Mycena genomes resolve the evolution of fungal bioluminescence.</title>
        <authorList>
            <person name="Tsai I.J."/>
        </authorList>
    </citation>
    <scope>NUCLEOTIDE SEQUENCE</scope>
    <source>
        <strain evidence="3">171206Taipei</strain>
    </source>
</reference>
<proteinExistence type="predicted"/>
<evidence type="ECO:0000256" key="2">
    <source>
        <dbReference type="SAM" id="Phobius"/>
    </source>
</evidence>
<comment type="caution">
    <text evidence="3">The sequence shown here is derived from an EMBL/GenBank/DDBJ whole genome shotgun (WGS) entry which is preliminary data.</text>
</comment>
<accession>A0A8H6SJ01</accession>
<dbReference type="AlphaFoldDB" id="A0A8H6SJ01"/>
<dbReference type="PANTHER" id="PTHR42060:SF1">
    <property type="entry name" value="NHL REPEAT-CONTAINING PROTEIN"/>
    <property type="match status" value="1"/>
</dbReference>
<dbReference type="EMBL" id="JACAZF010000007">
    <property type="protein sequence ID" value="KAF7298720.1"/>
    <property type="molecule type" value="Genomic_DNA"/>
</dbReference>
<keyword evidence="4" id="KW-1185">Reference proteome</keyword>
<feature type="compositionally biased region" description="Polar residues" evidence="1">
    <location>
        <begin position="1"/>
        <end position="15"/>
    </location>
</feature>
<dbReference type="RefSeq" id="XP_037218108.1">
    <property type="nucleotide sequence ID" value="XM_037364866.1"/>
</dbReference>
<dbReference type="Gene3D" id="2.120.10.30">
    <property type="entry name" value="TolB, C-terminal domain"/>
    <property type="match status" value="1"/>
</dbReference>
<gene>
    <name evidence="3" type="ORF">MIND_00819500</name>
</gene>
<name>A0A8H6SJ01_9AGAR</name>
<keyword evidence="2" id="KW-0812">Transmembrane</keyword>
<dbReference type="SUPFAM" id="SSF63829">
    <property type="entry name" value="Calcium-dependent phosphotriesterase"/>
    <property type="match status" value="1"/>
</dbReference>
<dbReference type="OrthoDB" id="2896642at2759"/>
<feature type="transmembrane region" description="Helical" evidence="2">
    <location>
        <begin position="56"/>
        <end position="73"/>
    </location>
</feature>
<sequence>MSNLRQDCVKATSSDAHSEPMRGARSLRVVGSSAAVERACVRASNRRCLLSPGSKAAMRLFFFALLASAYAAFPTTVLYQSPSGLLLENIAVRPNSKLLITSVMSPTLFSLDPQAKNATLTPVHTFSGPNGTALTGIAEYAPDTYAVVVSVIDSAERAAQLGSVAIWRVDLTCTPPKVARVARLPASHLTNGLSTVPGLPGVVLAAESVLGAVYAINMRNGAVRTLTQDALLLPTPEANLGINGLHVHDKYLYATNAARGTLLRAPVATRPGSVALTGPFTVIGTVPEGSYGFDDFAIDDTGRVWVTVHPGSLSVFTPQKKGSWKEETVVPPGVLVVPTSVALARRKALEGVLYVATVDGKVVMVDTRKKA</sequence>
<dbReference type="InterPro" id="IPR011042">
    <property type="entry name" value="6-blade_b-propeller_TolB-like"/>
</dbReference>
<keyword evidence="2" id="KW-0472">Membrane</keyword>
<dbReference type="Proteomes" id="UP000636479">
    <property type="component" value="Unassembled WGS sequence"/>
</dbReference>
<dbReference type="InterPro" id="IPR052998">
    <property type="entry name" value="Hetero-Diels-Alderase-like"/>
</dbReference>
<dbReference type="GeneID" id="59347382"/>
<evidence type="ECO:0000256" key="1">
    <source>
        <dbReference type="SAM" id="MobiDB-lite"/>
    </source>
</evidence>
<evidence type="ECO:0000313" key="4">
    <source>
        <dbReference type="Proteomes" id="UP000636479"/>
    </source>
</evidence>
<dbReference type="PANTHER" id="PTHR42060">
    <property type="entry name" value="NHL REPEAT-CONTAINING PROTEIN-RELATED"/>
    <property type="match status" value="1"/>
</dbReference>
<keyword evidence="2" id="KW-1133">Transmembrane helix</keyword>
<protein>
    <recommendedName>
        <fullName evidence="5">SMP-30/Gluconolactonase/LRE-like region domain-containing protein</fullName>
    </recommendedName>
</protein>
<evidence type="ECO:0008006" key="5">
    <source>
        <dbReference type="Google" id="ProtNLM"/>
    </source>
</evidence>
<evidence type="ECO:0000313" key="3">
    <source>
        <dbReference type="EMBL" id="KAF7298720.1"/>
    </source>
</evidence>
<feature type="region of interest" description="Disordered" evidence="1">
    <location>
        <begin position="1"/>
        <end position="22"/>
    </location>
</feature>